<feature type="compositionally biased region" description="Polar residues" evidence="1">
    <location>
        <begin position="15"/>
        <end position="29"/>
    </location>
</feature>
<keyword evidence="3" id="KW-1185">Reference proteome</keyword>
<sequence length="190" mass="20251">MDSLKNATGMGAAEPTQQQTKDEYNNLSAEQKKKQTYSEWLKENYNYQYERWMPWIEDQYLKWFGKGDNKASYATKQQLDKTKVTGIAQVDQIQDDVHNLVGNQLGTNGLLAPVGNMVSKEGVNRAERGGKDDKGTYGGPVAGYSDPVLAKGQEAGKGVAGGAQKVGGGLVDGAKGAGGYLGGLVGGGKK</sequence>
<dbReference type="Proteomes" id="UP000235786">
    <property type="component" value="Unassembled WGS sequence"/>
</dbReference>
<gene>
    <name evidence="2" type="ORF">L207DRAFT_561355</name>
</gene>
<reference evidence="2 3" key="1">
    <citation type="submission" date="2016-04" db="EMBL/GenBank/DDBJ databases">
        <title>A degradative enzymes factory behind the ericoid mycorrhizal symbiosis.</title>
        <authorList>
            <consortium name="DOE Joint Genome Institute"/>
            <person name="Martino E."/>
            <person name="Morin E."/>
            <person name="Grelet G."/>
            <person name="Kuo A."/>
            <person name="Kohler A."/>
            <person name="Daghino S."/>
            <person name="Barry K."/>
            <person name="Choi C."/>
            <person name="Cichocki N."/>
            <person name="Clum A."/>
            <person name="Copeland A."/>
            <person name="Hainaut M."/>
            <person name="Haridas S."/>
            <person name="Labutti K."/>
            <person name="Lindquist E."/>
            <person name="Lipzen A."/>
            <person name="Khouja H.-R."/>
            <person name="Murat C."/>
            <person name="Ohm R."/>
            <person name="Olson A."/>
            <person name="Spatafora J."/>
            <person name="Veneault-Fourrey C."/>
            <person name="Henrissat B."/>
            <person name="Grigoriev I."/>
            <person name="Martin F."/>
            <person name="Perotto S."/>
        </authorList>
    </citation>
    <scope>NUCLEOTIDE SEQUENCE [LARGE SCALE GENOMIC DNA]</scope>
    <source>
        <strain evidence="2 3">F</strain>
    </source>
</reference>
<name>A0A2J6SB42_HYAVF</name>
<accession>A0A2J6SB42</accession>
<dbReference type="EMBL" id="KZ613938">
    <property type="protein sequence ID" value="PMD47983.1"/>
    <property type="molecule type" value="Genomic_DNA"/>
</dbReference>
<feature type="region of interest" description="Disordered" evidence="1">
    <location>
        <begin position="168"/>
        <end position="190"/>
    </location>
</feature>
<dbReference type="STRING" id="1149755.A0A2J6SB42"/>
<evidence type="ECO:0000313" key="3">
    <source>
        <dbReference type="Proteomes" id="UP000235786"/>
    </source>
</evidence>
<dbReference type="OrthoDB" id="3001700at2759"/>
<protein>
    <submittedName>
        <fullName evidence="2">Uncharacterized protein</fullName>
    </submittedName>
</protein>
<organism evidence="2 3">
    <name type="scientific">Hyaloscypha variabilis (strain UAMH 11265 / GT02V1 / F)</name>
    <name type="common">Meliniomyces variabilis</name>
    <dbReference type="NCBI Taxonomy" id="1149755"/>
    <lineage>
        <taxon>Eukaryota</taxon>
        <taxon>Fungi</taxon>
        <taxon>Dikarya</taxon>
        <taxon>Ascomycota</taxon>
        <taxon>Pezizomycotina</taxon>
        <taxon>Leotiomycetes</taxon>
        <taxon>Helotiales</taxon>
        <taxon>Hyaloscyphaceae</taxon>
        <taxon>Hyaloscypha</taxon>
        <taxon>Hyaloscypha variabilis</taxon>
    </lineage>
</organism>
<evidence type="ECO:0000313" key="2">
    <source>
        <dbReference type="EMBL" id="PMD47983.1"/>
    </source>
</evidence>
<evidence type="ECO:0000256" key="1">
    <source>
        <dbReference type="SAM" id="MobiDB-lite"/>
    </source>
</evidence>
<feature type="region of interest" description="Disordered" evidence="1">
    <location>
        <begin position="1"/>
        <end position="33"/>
    </location>
</feature>
<proteinExistence type="predicted"/>
<dbReference type="AlphaFoldDB" id="A0A2J6SB42"/>